<evidence type="ECO:0000313" key="2">
    <source>
        <dbReference type="Proteomes" id="UP000189670"/>
    </source>
</evidence>
<dbReference type="AlphaFoldDB" id="A0A1V1P983"/>
<dbReference type="SUPFAM" id="SSF88723">
    <property type="entry name" value="PIN domain-like"/>
    <property type="match status" value="1"/>
</dbReference>
<dbReference type="InterPro" id="IPR029060">
    <property type="entry name" value="PIN-like_dom_sf"/>
</dbReference>
<evidence type="ECO:0000313" key="1">
    <source>
        <dbReference type="EMBL" id="ETR71437.1"/>
    </source>
</evidence>
<accession>A0A1V1P983</accession>
<organism evidence="1 2">
    <name type="scientific">Candidatus Magnetoglobus multicellularis str. Araruama</name>
    <dbReference type="NCBI Taxonomy" id="890399"/>
    <lineage>
        <taxon>Bacteria</taxon>
        <taxon>Pseudomonadati</taxon>
        <taxon>Thermodesulfobacteriota</taxon>
        <taxon>Desulfobacteria</taxon>
        <taxon>Desulfobacterales</taxon>
        <taxon>Desulfobacteraceae</taxon>
        <taxon>Candidatus Magnetoglobus</taxon>
    </lineage>
</organism>
<name>A0A1V1P983_9BACT</name>
<sequence length="76" mass="8843">METVLFFSTITTIPFDISCERKFQELRKQKIRIGSQDLRIASTAIVNKLIVVTRNQRDFQHVPGLKLEDWSLEVGH</sequence>
<comment type="caution">
    <text evidence="1">The sequence shown here is derived from an EMBL/GenBank/DDBJ whole genome shotgun (WGS) entry which is preliminary data.</text>
</comment>
<dbReference type="Gene3D" id="3.40.50.1010">
    <property type="entry name" value="5'-nuclease"/>
    <property type="match status" value="1"/>
</dbReference>
<reference evidence="2" key="1">
    <citation type="submission" date="2012-11" db="EMBL/GenBank/DDBJ databases">
        <authorList>
            <person name="Lucero-Rivera Y.E."/>
            <person name="Tovar-Ramirez D."/>
        </authorList>
    </citation>
    <scope>NUCLEOTIDE SEQUENCE [LARGE SCALE GENOMIC DNA]</scope>
    <source>
        <strain evidence="2">Araruama</strain>
    </source>
</reference>
<dbReference type="EMBL" id="ATBP01000268">
    <property type="protein sequence ID" value="ETR71437.1"/>
    <property type="molecule type" value="Genomic_DNA"/>
</dbReference>
<gene>
    <name evidence="1" type="ORF">OMM_08126</name>
</gene>
<dbReference type="Proteomes" id="UP000189670">
    <property type="component" value="Unassembled WGS sequence"/>
</dbReference>
<protein>
    <submittedName>
        <fullName evidence="1">PilT domain-containing protein</fullName>
    </submittedName>
</protein>
<dbReference type="CDD" id="cd09881">
    <property type="entry name" value="PIN_VapC4-5_FitB-like"/>
    <property type="match status" value="1"/>
</dbReference>
<proteinExistence type="predicted"/>